<evidence type="ECO:0000256" key="6">
    <source>
        <dbReference type="ARBA" id="ARBA00022840"/>
    </source>
</evidence>
<evidence type="ECO:0000256" key="9">
    <source>
        <dbReference type="SAM" id="MobiDB-lite"/>
    </source>
</evidence>
<feature type="domain" description="Polysaccharide chain length determinant N-terminal" evidence="10">
    <location>
        <begin position="1"/>
        <end position="89"/>
    </location>
</feature>
<dbReference type="InterPro" id="IPR005702">
    <property type="entry name" value="Wzc-like_C"/>
</dbReference>
<accession>A0ABV4GZ25</accession>
<evidence type="ECO:0000256" key="8">
    <source>
        <dbReference type="ARBA" id="ARBA00023136"/>
    </source>
</evidence>
<sequence>MDLFAYLALLRRSWLALLLCFALGGALGYGASFRTDPQYRATASVFLSPGQGQSIGELAQGSSYTRSLVQSYVRLATTPTVLQPVVDQLGLETTAEDLADRVDVQSQQDTVLIDITAVAGSGQRAAAIANAVGDGLADATESLTPRGTTAIEVTTVTPATAPAAPFSPDRRLDAGIGAVLGLLLVVALVVTREVLDTRVRDADDVLDVSDVPVLAAVPARDAVRRGRAGGRGTGRVAARGDRTRAVRRLRANLRFLAAEGTSQQVVLVSAAGEGAPDLALELARAMADHETRVLLLEADLRTPVLARTLGLVPGPGLADVLLDGLPVAAAVRRGGLDGPAVLPAGSLREDQALDQNTDELVGSAALQRILRDLRTQFDVVLITAPPVLAATDAAVLAARVDGVALLVESPATSRRQLADALRDLEMVRATVLGVVLDHSRRRPSRRGARPGRGRVRAGDLATPTLRLDPPGAQDGGATPERPRVRSGRR</sequence>
<comment type="caution">
    <text evidence="11">The sequence shown here is derived from an EMBL/GenBank/DDBJ whole genome shotgun (WGS) entry which is preliminary data.</text>
</comment>
<dbReference type="Proteomes" id="UP001565927">
    <property type="component" value="Unassembled WGS sequence"/>
</dbReference>
<dbReference type="Gene3D" id="3.40.50.300">
    <property type="entry name" value="P-loop containing nucleotide triphosphate hydrolases"/>
    <property type="match status" value="1"/>
</dbReference>
<keyword evidence="8" id="KW-0472">Membrane</keyword>
<comment type="similarity">
    <text evidence="2">Belongs to the CpsC/CapA family.</text>
</comment>
<feature type="compositionally biased region" description="Basic residues" evidence="9">
    <location>
        <begin position="440"/>
        <end position="455"/>
    </location>
</feature>
<dbReference type="InterPro" id="IPR050445">
    <property type="entry name" value="Bact_polysacc_biosynth/exp"/>
</dbReference>
<evidence type="ECO:0000256" key="3">
    <source>
        <dbReference type="ARBA" id="ARBA00022475"/>
    </source>
</evidence>
<dbReference type="EMBL" id="JBGFTU010000004">
    <property type="protein sequence ID" value="MEZ0164104.1"/>
    <property type="molecule type" value="Genomic_DNA"/>
</dbReference>
<keyword evidence="4" id="KW-0812">Transmembrane</keyword>
<gene>
    <name evidence="11" type="ORF">AB2L27_04895</name>
</gene>
<keyword evidence="5" id="KW-0547">Nucleotide-binding</keyword>
<evidence type="ECO:0000313" key="11">
    <source>
        <dbReference type="EMBL" id="MEZ0164104.1"/>
    </source>
</evidence>
<feature type="region of interest" description="Disordered" evidence="9">
    <location>
        <begin position="440"/>
        <end position="489"/>
    </location>
</feature>
<name>A0ABV4GZ25_9ACTN</name>
<evidence type="ECO:0000256" key="2">
    <source>
        <dbReference type="ARBA" id="ARBA00006683"/>
    </source>
</evidence>
<proteinExistence type="inferred from homology"/>
<dbReference type="RefSeq" id="WP_370440347.1">
    <property type="nucleotide sequence ID" value="NZ_JBGFTU010000004.1"/>
</dbReference>
<evidence type="ECO:0000256" key="7">
    <source>
        <dbReference type="ARBA" id="ARBA00022989"/>
    </source>
</evidence>
<dbReference type="PANTHER" id="PTHR32309:SF31">
    <property type="entry name" value="CAPSULAR EXOPOLYSACCHARIDE FAMILY"/>
    <property type="match status" value="1"/>
</dbReference>
<dbReference type="Pfam" id="PF02706">
    <property type="entry name" value="Wzz"/>
    <property type="match status" value="1"/>
</dbReference>
<dbReference type="SUPFAM" id="SSF52540">
    <property type="entry name" value="P-loop containing nucleoside triphosphate hydrolases"/>
    <property type="match status" value="1"/>
</dbReference>
<comment type="subcellular location">
    <subcellularLocation>
        <location evidence="1">Cell membrane</location>
        <topology evidence="1">Multi-pass membrane protein</topology>
    </subcellularLocation>
</comment>
<keyword evidence="12" id="KW-1185">Reference proteome</keyword>
<reference evidence="11 12" key="1">
    <citation type="submission" date="2024-07" db="EMBL/GenBank/DDBJ databases">
        <authorList>
            <person name="Thanompreechachai J."/>
            <person name="Duangmal K."/>
        </authorList>
    </citation>
    <scope>NUCLEOTIDE SEQUENCE [LARGE SCALE GENOMIC DNA]</scope>
    <source>
        <strain evidence="11 12">LSe6-4</strain>
    </source>
</reference>
<dbReference type="PANTHER" id="PTHR32309">
    <property type="entry name" value="TYROSINE-PROTEIN KINASE"/>
    <property type="match status" value="1"/>
</dbReference>
<evidence type="ECO:0000256" key="5">
    <source>
        <dbReference type="ARBA" id="ARBA00022741"/>
    </source>
</evidence>
<dbReference type="InterPro" id="IPR027417">
    <property type="entry name" value="P-loop_NTPase"/>
</dbReference>
<keyword evidence="7" id="KW-1133">Transmembrane helix</keyword>
<dbReference type="CDD" id="cd05387">
    <property type="entry name" value="BY-kinase"/>
    <property type="match status" value="1"/>
</dbReference>
<protein>
    <submittedName>
        <fullName evidence="11">Wzz/FepE/Etk N-terminal domain-containing protein</fullName>
    </submittedName>
</protein>
<organism evidence="11 12">
    <name type="scientific">Kineococcus halophytocola</name>
    <dbReference type="NCBI Taxonomy" id="3234027"/>
    <lineage>
        <taxon>Bacteria</taxon>
        <taxon>Bacillati</taxon>
        <taxon>Actinomycetota</taxon>
        <taxon>Actinomycetes</taxon>
        <taxon>Kineosporiales</taxon>
        <taxon>Kineosporiaceae</taxon>
        <taxon>Kineococcus</taxon>
    </lineage>
</organism>
<evidence type="ECO:0000259" key="10">
    <source>
        <dbReference type="Pfam" id="PF02706"/>
    </source>
</evidence>
<dbReference type="InterPro" id="IPR003856">
    <property type="entry name" value="LPS_length_determ_N"/>
</dbReference>
<keyword evidence="3" id="KW-1003">Cell membrane</keyword>
<keyword evidence="6" id="KW-0067">ATP-binding</keyword>
<evidence type="ECO:0000313" key="12">
    <source>
        <dbReference type="Proteomes" id="UP001565927"/>
    </source>
</evidence>
<evidence type="ECO:0000256" key="4">
    <source>
        <dbReference type="ARBA" id="ARBA00022692"/>
    </source>
</evidence>
<evidence type="ECO:0000256" key="1">
    <source>
        <dbReference type="ARBA" id="ARBA00004651"/>
    </source>
</evidence>